<dbReference type="RefSeq" id="WP_267780504.1">
    <property type="nucleotide sequence ID" value="NZ_CP113089.1"/>
</dbReference>
<dbReference type="Pfam" id="PF24387">
    <property type="entry name" value="AEP-like"/>
    <property type="match status" value="1"/>
</dbReference>
<reference evidence="1" key="1">
    <citation type="submission" date="2022-11" db="EMBL/GenBank/DDBJ databases">
        <title>Description of Microcella daejonensis nov. sp, isolated from riverside soil.</title>
        <authorList>
            <person name="Molina K.M."/>
            <person name="Kim S.B."/>
        </authorList>
    </citation>
    <scope>NUCLEOTIDE SEQUENCE</scope>
    <source>
        <strain evidence="1">MMS21-STM12</strain>
    </source>
</reference>
<dbReference type="EMBL" id="CP113089">
    <property type="protein sequence ID" value="WAB80798.1"/>
    <property type="molecule type" value="Genomic_DNA"/>
</dbReference>
<proteinExistence type="predicted"/>
<gene>
    <name evidence="1" type="ORF">OVN18_09490</name>
</gene>
<dbReference type="KEGG" id="mdb:OVN18_09490"/>
<accession>A0A9E8S831</accession>
<organism evidence="1 2">
    <name type="scientific">Microcella daejeonensis</name>
    <dbReference type="NCBI Taxonomy" id="2994971"/>
    <lineage>
        <taxon>Bacteria</taxon>
        <taxon>Bacillati</taxon>
        <taxon>Actinomycetota</taxon>
        <taxon>Actinomycetes</taxon>
        <taxon>Micrococcales</taxon>
        <taxon>Microbacteriaceae</taxon>
        <taxon>Microcella</taxon>
    </lineage>
</organism>
<name>A0A9E8S831_9MICO</name>
<protein>
    <submittedName>
        <fullName evidence="1">Uncharacterized protein</fullName>
    </submittedName>
</protein>
<keyword evidence="2" id="KW-1185">Reference proteome</keyword>
<dbReference type="Proteomes" id="UP001164706">
    <property type="component" value="Chromosome"/>
</dbReference>
<evidence type="ECO:0000313" key="1">
    <source>
        <dbReference type="EMBL" id="WAB80798.1"/>
    </source>
</evidence>
<evidence type="ECO:0000313" key="2">
    <source>
        <dbReference type="Proteomes" id="UP001164706"/>
    </source>
</evidence>
<sequence>MINNILSGVPAGSKVKVSHLQAAPRVQRRVEGAEASEALIAEARTLRTFTGMPFWHALFLAGEQAESGVPDDILRSAMYHQDPADGDVTTLEVGPHTPDDLIALAEKVEGRDVLALTSRVELPTGEERFIPMLDFTSKSDLRGSASTVASAARVLGAPGFLAASGRSFHFYGSQLMERAEQTNFWARALLLTPIVDERWIAHQLRQGEGALRISPNERGQVPRFTARVP</sequence>
<dbReference type="AlphaFoldDB" id="A0A9E8S831"/>
<dbReference type="InterPro" id="IPR056250">
    <property type="entry name" value="AEP-like"/>
</dbReference>